<comment type="caution">
    <text evidence="4">The sequence shown here is derived from an EMBL/GenBank/DDBJ whole genome shotgun (WGS) entry which is preliminary data.</text>
</comment>
<evidence type="ECO:0000256" key="3">
    <source>
        <dbReference type="ARBA" id="ARBA00023002"/>
    </source>
</evidence>
<dbReference type="GO" id="GO:0016491">
    <property type="term" value="F:oxidoreductase activity"/>
    <property type="evidence" value="ECO:0007669"/>
    <property type="project" value="UniProtKB-KW"/>
</dbReference>
<sequence>MASLHIDDNSIPDLEGKVAVVTGGASGIGLAAARILCHKGATVHVLDVSEPDGDKEIAGLRFHKCDTSSWVELRALFASIGRSDYVFANAGVTEQSDYFADRFDDDGQLSVPDDSFQRVLDVNLRGVMYVVKLAWSTMRRNGTPGSIVVTTSATAYAPEQSLPVYASTKSGLVGLVRALRSRLPADNITINGVAPAATITRLLPKNLAAPIMAMGLPVSNADHVGRALVYAATASQPRRVAIYGKERAGEQYTPGERYNGRVILTLGDTYTELEEPLSDLRPWWFGRENEHWTGLQQAATDFRTQ</sequence>
<dbReference type="EMBL" id="WVTA01000013">
    <property type="protein sequence ID" value="KAK3203031.1"/>
    <property type="molecule type" value="Genomic_DNA"/>
</dbReference>
<evidence type="ECO:0000313" key="5">
    <source>
        <dbReference type="Proteomes" id="UP001280581"/>
    </source>
</evidence>
<keyword evidence="5" id="KW-1185">Reference proteome</keyword>
<dbReference type="PROSITE" id="PS00061">
    <property type="entry name" value="ADH_SHORT"/>
    <property type="match status" value="1"/>
</dbReference>
<accession>A0AAN6REV1</accession>
<comment type="similarity">
    <text evidence="1">Belongs to the short-chain dehydrogenases/reductases (SDR) family.</text>
</comment>
<dbReference type="Proteomes" id="UP001280581">
    <property type="component" value="Unassembled WGS sequence"/>
</dbReference>
<reference evidence="4 5" key="1">
    <citation type="submission" date="2021-02" db="EMBL/GenBank/DDBJ databases">
        <title>Genome assembly of Pseudopithomyces chartarum.</title>
        <authorList>
            <person name="Jauregui R."/>
            <person name="Singh J."/>
            <person name="Voisey C."/>
        </authorList>
    </citation>
    <scope>NUCLEOTIDE SEQUENCE [LARGE SCALE GENOMIC DNA]</scope>
    <source>
        <strain evidence="4 5">AGR01</strain>
    </source>
</reference>
<dbReference type="Gene3D" id="3.40.50.720">
    <property type="entry name" value="NAD(P)-binding Rossmann-like Domain"/>
    <property type="match status" value="1"/>
</dbReference>
<dbReference type="PANTHER" id="PTHR43180:SF80">
    <property type="entry name" value="NAD(P)-BINDING PROTEIN"/>
    <property type="match status" value="1"/>
</dbReference>
<gene>
    <name evidence="4" type="ORF">GRF29_154g1523896</name>
</gene>
<organism evidence="4 5">
    <name type="scientific">Pseudopithomyces chartarum</name>
    <dbReference type="NCBI Taxonomy" id="1892770"/>
    <lineage>
        <taxon>Eukaryota</taxon>
        <taxon>Fungi</taxon>
        <taxon>Dikarya</taxon>
        <taxon>Ascomycota</taxon>
        <taxon>Pezizomycotina</taxon>
        <taxon>Dothideomycetes</taxon>
        <taxon>Pleosporomycetidae</taxon>
        <taxon>Pleosporales</taxon>
        <taxon>Massarineae</taxon>
        <taxon>Didymosphaeriaceae</taxon>
        <taxon>Pseudopithomyces</taxon>
    </lineage>
</organism>
<proteinExistence type="inferred from homology"/>
<dbReference type="InterPro" id="IPR002347">
    <property type="entry name" value="SDR_fam"/>
</dbReference>
<dbReference type="InterPro" id="IPR020904">
    <property type="entry name" value="Sc_DH/Rdtase_CS"/>
</dbReference>
<protein>
    <submittedName>
        <fullName evidence="4">Uncharacterized protein</fullName>
    </submittedName>
</protein>
<name>A0AAN6REV1_9PLEO</name>
<evidence type="ECO:0000256" key="2">
    <source>
        <dbReference type="ARBA" id="ARBA00022857"/>
    </source>
</evidence>
<keyword evidence="3" id="KW-0560">Oxidoreductase</keyword>
<keyword evidence="2" id="KW-0521">NADP</keyword>
<evidence type="ECO:0000256" key="1">
    <source>
        <dbReference type="ARBA" id="ARBA00006484"/>
    </source>
</evidence>
<dbReference type="Pfam" id="PF00106">
    <property type="entry name" value="adh_short"/>
    <property type="match status" value="1"/>
</dbReference>
<dbReference type="InterPro" id="IPR036291">
    <property type="entry name" value="NAD(P)-bd_dom_sf"/>
</dbReference>
<dbReference type="AlphaFoldDB" id="A0AAN6REV1"/>
<dbReference type="PRINTS" id="PR00081">
    <property type="entry name" value="GDHRDH"/>
</dbReference>
<evidence type="ECO:0000313" key="4">
    <source>
        <dbReference type="EMBL" id="KAK3203031.1"/>
    </source>
</evidence>
<dbReference type="SUPFAM" id="SSF51735">
    <property type="entry name" value="NAD(P)-binding Rossmann-fold domains"/>
    <property type="match status" value="1"/>
</dbReference>
<dbReference type="PANTHER" id="PTHR43180">
    <property type="entry name" value="3-OXOACYL-(ACYL-CARRIER-PROTEIN) REDUCTASE (AFU_ORTHOLOGUE AFUA_6G11210)"/>
    <property type="match status" value="1"/>
</dbReference>